<dbReference type="EMBL" id="LXQA010689810">
    <property type="protein sequence ID" value="MCI66155.1"/>
    <property type="molecule type" value="Genomic_DNA"/>
</dbReference>
<organism evidence="1 2">
    <name type="scientific">Trifolium medium</name>
    <dbReference type="NCBI Taxonomy" id="97028"/>
    <lineage>
        <taxon>Eukaryota</taxon>
        <taxon>Viridiplantae</taxon>
        <taxon>Streptophyta</taxon>
        <taxon>Embryophyta</taxon>
        <taxon>Tracheophyta</taxon>
        <taxon>Spermatophyta</taxon>
        <taxon>Magnoliopsida</taxon>
        <taxon>eudicotyledons</taxon>
        <taxon>Gunneridae</taxon>
        <taxon>Pentapetalae</taxon>
        <taxon>rosids</taxon>
        <taxon>fabids</taxon>
        <taxon>Fabales</taxon>
        <taxon>Fabaceae</taxon>
        <taxon>Papilionoideae</taxon>
        <taxon>50 kb inversion clade</taxon>
        <taxon>NPAAA clade</taxon>
        <taxon>Hologalegina</taxon>
        <taxon>IRL clade</taxon>
        <taxon>Trifolieae</taxon>
        <taxon>Trifolium</taxon>
    </lineage>
</organism>
<comment type="caution">
    <text evidence="1">The sequence shown here is derived from an EMBL/GenBank/DDBJ whole genome shotgun (WGS) entry which is preliminary data.</text>
</comment>
<sequence length="39" mass="4319">HLALRVVAWRGSWCRLARGSDMIASCRQLSPVEGKLPVV</sequence>
<dbReference type="AlphaFoldDB" id="A0A392U288"/>
<proteinExistence type="predicted"/>
<keyword evidence="2" id="KW-1185">Reference proteome</keyword>
<reference evidence="1 2" key="1">
    <citation type="journal article" date="2018" name="Front. Plant Sci.">
        <title>Red Clover (Trifolium pratense) and Zigzag Clover (T. medium) - A Picture of Genomic Similarities and Differences.</title>
        <authorList>
            <person name="Dluhosova J."/>
            <person name="Istvanek J."/>
            <person name="Nedelnik J."/>
            <person name="Repkova J."/>
        </authorList>
    </citation>
    <scope>NUCLEOTIDE SEQUENCE [LARGE SCALE GENOMIC DNA]</scope>
    <source>
        <strain evidence="2">cv. 10/8</strain>
        <tissue evidence="1">Leaf</tissue>
    </source>
</reference>
<evidence type="ECO:0000313" key="1">
    <source>
        <dbReference type="EMBL" id="MCI66155.1"/>
    </source>
</evidence>
<feature type="non-terminal residue" evidence="1">
    <location>
        <position position="1"/>
    </location>
</feature>
<name>A0A392U288_9FABA</name>
<protein>
    <submittedName>
        <fullName evidence="1">Uncharacterized protein</fullName>
    </submittedName>
</protein>
<dbReference type="Proteomes" id="UP000265520">
    <property type="component" value="Unassembled WGS sequence"/>
</dbReference>
<accession>A0A392U288</accession>
<evidence type="ECO:0000313" key="2">
    <source>
        <dbReference type="Proteomes" id="UP000265520"/>
    </source>
</evidence>